<dbReference type="AlphaFoldDB" id="A0A8X6P3N7"/>
<dbReference type="EMBL" id="BMAW01065180">
    <property type="protein sequence ID" value="GFT49162.1"/>
    <property type="molecule type" value="Genomic_DNA"/>
</dbReference>
<dbReference type="Proteomes" id="UP000887013">
    <property type="component" value="Unassembled WGS sequence"/>
</dbReference>
<sequence length="39" mass="4423">MRVGLEDLSSLLILLRMRIVRGAELSPIHHQTCSYQTQG</sequence>
<evidence type="ECO:0000313" key="1">
    <source>
        <dbReference type="EMBL" id="GFT49162.1"/>
    </source>
</evidence>
<name>A0A8X6P3N7_NEPPI</name>
<keyword evidence="2" id="KW-1185">Reference proteome</keyword>
<comment type="caution">
    <text evidence="1">The sequence shown here is derived from an EMBL/GenBank/DDBJ whole genome shotgun (WGS) entry which is preliminary data.</text>
</comment>
<accession>A0A8X6P3N7</accession>
<evidence type="ECO:0000313" key="2">
    <source>
        <dbReference type="Proteomes" id="UP000887013"/>
    </source>
</evidence>
<reference evidence="1" key="1">
    <citation type="submission" date="2020-08" db="EMBL/GenBank/DDBJ databases">
        <title>Multicomponent nature underlies the extraordinary mechanical properties of spider dragline silk.</title>
        <authorList>
            <person name="Kono N."/>
            <person name="Nakamura H."/>
            <person name="Mori M."/>
            <person name="Yoshida Y."/>
            <person name="Ohtoshi R."/>
            <person name="Malay A.D."/>
            <person name="Moran D.A.P."/>
            <person name="Tomita M."/>
            <person name="Numata K."/>
            <person name="Arakawa K."/>
        </authorList>
    </citation>
    <scope>NUCLEOTIDE SEQUENCE</scope>
</reference>
<feature type="non-terminal residue" evidence="1">
    <location>
        <position position="39"/>
    </location>
</feature>
<gene>
    <name evidence="1" type="ORF">NPIL_4311</name>
</gene>
<protein>
    <submittedName>
        <fullName evidence="1">Uncharacterized protein</fullName>
    </submittedName>
</protein>
<proteinExistence type="predicted"/>
<organism evidence="1 2">
    <name type="scientific">Nephila pilipes</name>
    <name type="common">Giant wood spider</name>
    <name type="synonym">Nephila maculata</name>
    <dbReference type="NCBI Taxonomy" id="299642"/>
    <lineage>
        <taxon>Eukaryota</taxon>
        <taxon>Metazoa</taxon>
        <taxon>Ecdysozoa</taxon>
        <taxon>Arthropoda</taxon>
        <taxon>Chelicerata</taxon>
        <taxon>Arachnida</taxon>
        <taxon>Araneae</taxon>
        <taxon>Araneomorphae</taxon>
        <taxon>Entelegynae</taxon>
        <taxon>Araneoidea</taxon>
        <taxon>Nephilidae</taxon>
        <taxon>Nephila</taxon>
    </lineage>
</organism>